<dbReference type="OrthoDB" id="9815847at2"/>
<protein>
    <recommendedName>
        <fullName evidence="6">Cytochrome c-type biogenesis protein H TPR domain-containing protein</fullName>
    </recommendedName>
</protein>
<evidence type="ECO:0000259" key="6">
    <source>
        <dbReference type="Pfam" id="PF23914"/>
    </source>
</evidence>
<comment type="subcellular location">
    <subcellularLocation>
        <location evidence="1">Cell envelope</location>
    </subcellularLocation>
</comment>
<keyword evidence="5" id="KW-0812">Transmembrane</keyword>
<dbReference type="RefSeq" id="WP_045683428.1">
    <property type="nucleotide sequence ID" value="NZ_CP010803.1"/>
</dbReference>
<keyword evidence="5" id="KW-1133">Transmembrane helix</keyword>
<dbReference type="InterPro" id="IPR051263">
    <property type="entry name" value="C-type_cytochrome_biogenesis"/>
</dbReference>
<gene>
    <name evidence="7" type="ORF">TM49_18530</name>
</gene>
<keyword evidence="3" id="KW-0201">Cytochrome c-type biogenesis</keyword>
<name>A0A0D5LT02_MAREN</name>
<feature type="transmembrane region" description="Helical" evidence="5">
    <location>
        <begin position="6"/>
        <end position="26"/>
    </location>
</feature>
<proteinExistence type="predicted"/>
<evidence type="ECO:0000256" key="4">
    <source>
        <dbReference type="ARBA" id="ARBA00022803"/>
    </source>
</evidence>
<feature type="transmembrane region" description="Helical" evidence="5">
    <location>
        <begin position="94"/>
        <end position="114"/>
    </location>
</feature>
<keyword evidence="5" id="KW-0472">Membrane</keyword>
<evidence type="ECO:0000256" key="1">
    <source>
        <dbReference type="ARBA" id="ARBA00004196"/>
    </source>
</evidence>
<dbReference type="PATRIC" id="fig|1486262.3.peg.3835"/>
<dbReference type="Pfam" id="PF23914">
    <property type="entry name" value="TPR_CcmH_CycH"/>
    <property type="match status" value="1"/>
</dbReference>
<evidence type="ECO:0000256" key="3">
    <source>
        <dbReference type="ARBA" id="ARBA00022748"/>
    </source>
</evidence>
<keyword evidence="4" id="KW-0802">TPR repeat</keyword>
<dbReference type="SUPFAM" id="SSF48452">
    <property type="entry name" value="TPR-like"/>
    <property type="match status" value="1"/>
</dbReference>
<keyword evidence="8" id="KW-1185">Reference proteome</keyword>
<dbReference type="PANTHER" id="PTHR47870">
    <property type="entry name" value="CYTOCHROME C-TYPE BIOGENESIS PROTEIN CCMH"/>
    <property type="match status" value="1"/>
</dbReference>
<reference evidence="7 8" key="1">
    <citation type="journal article" date="2015" name="Genome Announc.">
        <title>Complete genome sequence of Martelella endophytica YC6887, which has antifungal activity associated with a halophyte.</title>
        <authorList>
            <person name="Khan A."/>
            <person name="Khan H."/>
            <person name="Chung E.J."/>
            <person name="Hossain M.T."/>
            <person name="Chung Y.R."/>
        </authorList>
    </citation>
    <scope>NUCLEOTIDE SEQUENCE [LARGE SCALE GENOMIC DNA]</scope>
    <source>
        <strain evidence="7">YC6887</strain>
    </source>
</reference>
<dbReference type="Gene3D" id="1.25.40.10">
    <property type="entry name" value="Tetratricopeptide repeat domain"/>
    <property type="match status" value="2"/>
</dbReference>
<keyword evidence="2" id="KW-0677">Repeat</keyword>
<evidence type="ECO:0000313" key="7">
    <source>
        <dbReference type="EMBL" id="AJY47221.1"/>
    </source>
</evidence>
<dbReference type="EMBL" id="CP010803">
    <property type="protein sequence ID" value="AJY47221.1"/>
    <property type="molecule type" value="Genomic_DNA"/>
</dbReference>
<dbReference type="PANTHER" id="PTHR47870:SF1">
    <property type="entry name" value="CYTOCHROME C-TYPE BIOGENESIS PROTEIN CCMH"/>
    <property type="match status" value="1"/>
</dbReference>
<dbReference type="NCBIfam" id="TIGR03142">
    <property type="entry name" value="cytochro_ccmI"/>
    <property type="match status" value="1"/>
</dbReference>
<dbReference type="GO" id="GO:0005886">
    <property type="term" value="C:plasma membrane"/>
    <property type="evidence" value="ECO:0007669"/>
    <property type="project" value="TreeGrafter"/>
</dbReference>
<sequence length="377" mass="39671">MFFAAIAIVLLLAAVIAAALPLLLGIRGRSDDSAASGETVYRDQLRELERERAEGLIEADTYEAARAEVGRRLLAAGSDKHDGKQKSDASRSKWSLVIAVAAVFVCAGLAYPYFGSPGMSDQPLAARLSADQPELSVLVARVEQHLASNPDDARGWDVIAPVYFRQGRFGEAREAYANAIRLTGPSPDRLVGLGEAMVRQSSGIVADEALEVFRQAAAGDGGDDRASFFVALAAEQSGDNADALRQFSQLAARFPEGAPMRDLINQHISANRNAVANAGVVGNGPDQQTIDAAASLSESERGDMVRGMVSGLADRLAANPDDIDGWMQLVRSYAVLGDKAAAGEAVDRATAFFGEGSEPADRLAALASALQLEATSP</sequence>
<dbReference type="HOGENOM" id="CLU_036074_4_1_5"/>
<dbReference type="KEGG" id="mey:TM49_18530"/>
<dbReference type="InterPro" id="IPR017560">
    <property type="entry name" value="Cyt_c_biogenesis_CcmI"/>
</dbReference>
<dbReference type="GO" id="GO:0030313">
    <property type="term" value="C:cell envelope"/>
    <property type="evidence" value="ECO:0007669"/>
    <property type="project" value="UniProtKB-SubCell"/>
</dbReference>
<dbReference type="GO" id="GO:0017004">
    <property type="term" value="P:cytochrome complex assembly"/>
    <property type="evidence" value="ECO:0007669"/>
    <property type="project" value="UniProtKB-KW"/>
</dbReference>
<dbReference type="STRING" id="1486262.TM49_18530"/>
<organism evidence="7 8">
    <name type="scientific">Martelella endophytica</name>
    <dbReference type="NCBI Taxonomy" id="1486262"/>
    <lineage>
        <taxon>Bacteria</taxon>
        <taxon>Pseudomonadati</taxon>
        <taxon>Pseudomonadota</taxon>
        <taxon>Alphaproteobacteria</taxon>
        <taxon>Hyphomicrobiales</taxon>
        <taxon>Aurantimonadaceae</taxon>
        <taxon>Martelella</taxon>
    </lineage>
</organism>
<dbReference type="InterPro" id="IPR011990">
    <property type="entry name" value="TPR-like_helical_dom_sf"/>
</dbReference>
<evidence type="ECO:0000256" key="5">
    <source>
        <dbReference type="SAM" id="Phobius"/>
    </source>
</evidence>
<accession>A0A0D5LT02</accession>
<evidence type="ECO:0000256" key="2">
    <source>
        <dbReference type="ARBA" id="ARBA00022737"/>
    </source>
</evidence>
<dbReference type="InterPro" id="IPR056413">
    <property type="entry name" value="TPR_CcmH_CycH"/>
</dbReference>
<evidence type="ECO:0000313" key="8">
    <source>
        <dbReference type="Proteomes" id="UP000032611"/>
    </source>
</evidence>
<dbReference type="Proteomes" id="UP000032611">
    <property type="component" value="Chromosome"/>
</dbReference>
<dbReference type="AlphaFoldDB" id="A0A0D5LT02"/>
<feature type="domain" description="Cytochrome c-type biogenesis protein H TPR" evidence="6">
    <location>
        <begin position="131"/>
        <end position="259"/>
    </location>
</feature>